<dbReference type="AlphaFoldDB" id="N6V2I6"/>
<keyword evidence="3" id="KW-1185">Reference proteome</keyword>
<dbReference type="PATRIC" id="fig|363754.4.peg.5404"/>
<feature type="domain" description="DSBA-like thioredoxin" evidence="1">
    <location>
        <begin position="4"/>
        <end position="204"/>
    </location>
</feature>
<gene>
    <name evidence="2" type="ORF">RHSP_53762</name>
</gene>
<name>N6V2I6_9HYPH</name>
<dbReference type="CDD" id="cd03024">
    <property type="entry name" value="DsbA_FrnE"/>
    <property type="match status" value="1"/>
</dbReference>
<dbReference type="OrthoDB" id="9799122at2"/>
<reference evidence="2 3" key="1">
    <citation type="journal article" date="2012" name="BMC Genomics">
        <title>Genomic basis of broad host range and environmental adaptability of Rhizobium tropici CIAT 899 and Rhizobium sp. PRF 81 which are used in inoculants for common bean (Phaseolus vulgaris L.).</title>
        <authorList>
            <person name="Ormeno-Orrillo E."/>
            <person name="Menna P."/>
            <person name="Almeida L.G."/>
            <person name="Ollero F.J."/>
            <person name="Nicolas M.F."/>
            <person name="Pains Rodrigues E."/>
            <person name="Shigueyoshi Nakatani A."/>
            <person name="Silva Batista J.S."/>
            <person name="Oliveira Chueire L.M."/>
            <person name="Souza R.C."/>
            <person name="Ribeiro Vasconcelos A.T."/>
            <person name="Megias M."/>
            <person name="Hungria M."/>
            <person name="Martinez-Romero E."/>
        </authorList>
    </citation>
    <scope>NUCLEOTIDE SEQUENCE [LARGE SCALE GENOMIC DNA]</scope>
    <source>
        <strain evidence="2 3">PRF 81</strain>
    </source>
</reference>
<dbReference type="EMBL" id="AQHN01000084">
    <property type="protein sequence ID" value="ENN85317.1"/>
    <property type="molecule type" value="Genomic_DNA"/>
</dbReference>
<evidence type="ECO:0000313" key="3">
    <source>
        <dbReference type="Proteomes" id="UP000012429"/>
    </source>
</evidence>
<organism evidence="2 3">
    <name type="scientific">Rhizobium freirei PRF 81</name>
    <dbReference type="NCBI Taxonomy" id="363754"/>
    <lineage>
        <taxon>Bacteria</taxon>
        <taxon>Pseudomonadati</taxon>
        <taxon>Pseudomonadota</taxon>
        <taxon>Alphaproteobacteria</taxon>
        <taxon>Hyphomicrobiales</taxon>
        <taxon>Rhizobiaceae</taxon>
        <taxon>Rhizobium/Agrobacterium group</taxon>
        <taxon>Rhizobium</taxon>
    </lineage>
</organism>
<accession>N6V2I6</accession>
<dbReference type="PANTHER" id="PTHR13887">
    <property type="entry name" value="GLUTATHIONE S-TRANSFERASE KAPPA"/>
    <property type="match status" value="1"/>
</dbReference>
<dbReference type="InterPro" id="IPR036249">
    <property type="entry name" value="Thioredoxin-like_sf"/>
</dbReference>
<comment type="caution">
    <text evidence="2">The sequence shown here is derived from an EMBL/GenBank/DDBJ whole genome shotgun (WGS) entry which is preliminary data.</text>
</comment>
<dbReference type="Pfam" id="PF01323">
    <property type="entry name" value="DSBA"/>
    <property type="match status" value="1"/>
</dbReference>
<dbReference type="Proteomes" id="UP000012429">
    <property type="component" value="Unassembled WGS sequence"/>
</dbReference>
<dbReference type="PANTHER" id="PTHR13887:SF41">
    <property type="entry name" value="THIOREDOXIN SUPERFAMILY PROTEIN"/>
    <property type="match status" value="1"/>
</dbReference>
<evidence type="ECO:0000313" key="2">
    <source>
        <dbReference type="EMBL" id="ENN85317.1"/>
    </source>
</evidence>
<dbReference type="STRING" id="363754.RHSP_53762"/>
<dbReference type="InterPro" id="IPR001853">
    <property type="entry name" value="DSBA-like_thioredoxin_dom"/>
</dbReference>
<dbReference type="GO" id="GO:0016491">
    <property type="term" value="F:oxidoreductase activity"/>
    <property type="evidence" value="ECO:0007669"/>
    <property type="project" value="InterPro"/>
</dbReference>
<protein>
    <recommendedName>
        <fullName evidence="1">DSBA-like thioredoxin domain-containing protein</fullName>
    </recommendedName>
</protein>
<dbReference type="Gene3D" id="3.40.30.10">
    <property type="entry name" value="Glutaredoxin"/>
    <property type="match status" value="1"/>
</dbReference>
<evidence type="ECO:0000259" key="1">
    <source>
        <dbReference type="Pfam" id="PF01323"/>
    </source>
</evidence>
<dbReference type="RefSeq" id="WP_004125301.1">
    <property type="nucleotide sequence ID" value="NZ_AQHN01000084.1"/>
</dbReference>
<proteinExistence type="predicted"/>
<dbReference type="SUPFAM" id="SSF52833">
    <property type="entry name" value="Thioredoxin-like"/>
    <property type="match status" value="1"/>
</dbReference>
<sequence>MLKIDFYTDIVCPWCIIGQHRLDKVLRERFPDLDVDIEHHPFELHPSAPQGGFKLEDYFRMRGIDVAQVGKAFAGPEGEARASGLDLTLSLAQQPYIYRTVHAHTLLRHARERGTQHALSMALMKAFFFDSQNISDKAVLAEIAVPHGFTAQQARTILADPKEQAESDKEIAKSRAKGIRSVPTFDIGGVVMGGGSEDQIAMAITRSVS</sequence>